<feature type="non-terminal residue" evidence="6">
    <location>
        <position position="79"/>
    </location>
</feature>
<name>A0A0A1CLY1_9EUKA</name>
<dbReference type="InterPro" id="IPR001000">
    <property type="entry name" value="GH10_dom"/>
</dbReference>
<evidence type="ECO:0000313" key="6">
    <source>
        <dbReference type="EMBL" id="AIX96957.1"/>
    </source>
</evidence>
<dbReference type="SUPFAM" id="SSF51445">
    <property type="entry name" value="(Trans)glycosidases"/>
    <property type="match status" value="1"/>
</dbReference>
<accession>A0A0A1CLY1</accession>
<dbReference type="PROSITE" id="PS51760">
    <property type="entry name" value="GH10_2"/>
    <property type="match status" value="1"/>
</dbReference>
<dbReference type="PANTHER" id="PTHR31490">
    <property type="entry name" value="GLYCOSYL HYDROLASE"/>
    <property type="match status" value="1"/>
</dbReference>
<dbReference type="InterPro" id="IPR017853">
    <property type="entry name" value="GH"/>
</dbReference>
<evidence type="ECO:0000256" key="3">
    <source>
        <dbReference type="ARBA" id="ARBA00023277"/>
    </source>
</evidence>
<dbReference type="InterPro" id="IPR044846">
    <property type="entry name" value="GH10"/>
</dbReference>
<evidence type="ECO:0000256" key="2">
    <source>
        <dbReference type="ARBA" id="ARBA00022801"/>
    </source>
</evidence>
<dbReference type="Pfam" id="PF00331">
    <property type="entry name" value="Glyco_hydro_10"/>
    <property type="match status" value="1"/>
</dbReference>
<dbReference type="GO" id="GO:0031176">
    <property type="term" value="F:endo-1,4-beta-xylanase activity"/>
    <property type="evidence" value="ECO:0007669"/>
    <property type="project" value="UniProtKB-ARBA"/>
</dbReference>
<feature type="domain" description="GH10" evidence="5">
    <location>
        <begin position="1"/>
        <end position="79"/>
    </location>
</feature>
<reference evidence="6" key="1">
    <citation type="journal article" date="2014" name="PLoS ONE">
        <title>High phylogenetic diversity of glycosyl hydrolase family 10 and 11 xylanases in the sediment of lake dabusu in china.</title>
        <authorList>
            <person name="Wang G."/>
            <person name="Huang X."/>
            <person name="Ng T.B."/>
            <person name="Lin J."/>
            <person name="Ye X.Y."/>
        </authorList>
    </citation>
    <scope>NUCLEOTIDE SEQUENCE</scope>
</reference>
<proteinExistence type="inferred from homology"/>
<keyword evidence="4" id="KW-0624">Polysaccharide degradation</keyword>
<keyword evidence="6" id="KW-0858">Xylan degradation</keyword>
<comment type="similarity">
    <text evidence="1">Belongs to the glycosyl hydrolase 10 (cellulase F) family.</text>
</comment>
<evidence type="ECO:0000259" key="5">
    <source>
        <dbReference type="PROSITE" id="PS51760"/>
    </source>
</evidence>
<dbReference type="PANTHER" id="PTHR31490:SF1">
    <property type="entry name" value="ENDO-1,4-BETA-XYLANASE 1"/>
    <property type="match status" value="1"/>
</dbReference>
<feature type="non-terminal residue" evidence="6">
    <location>
        <position position="1"/>
    </location>
</feature>
<dbReference type="AlphaFoldDB" id="A0A0A1CLY1"/>
<evidence type="ECO:0000256" key="1">
    <source>
        <dbReference type="ARBA" id="ARBA00007495"/>
    </source>
</evidence>
<evidence type="ECO:0000256" key="4">
    <source>
        <dbReference type="ARBA" id="ARBA00023326"/>
    </source>
</evidence>
<dbReference type="Gene3D" id="3.20.20.80">
    <property type="entry name" value="Glycosidases"/>
    <property type="match status" value="1"/>
</dbReference>
<keyword evidence="6" id="KW-0326">Glycosidase</keyword>
<organism evidence="6">
    <name type="scientific">uncultured eukaryote</name>
    <dbReference type="NCBI Taxonomy" id="100272"/>
    <lineage>
        <taxon>Eukaryota</taxon>
        <taxon>environmental samples</taxon>
    </lineage>
</organism>
<protein>
    <submittedName>
        <fullName evidence="6">Putative glycosyl hydrolase family 10 xylanase</fullName>
    </submittedName>
</protein>
<keyword evidence="3" id="KW-0119">Carbohydrate metabolism</keyword>
<dbReference type="EMBL" id="KJ463303">
    <property type="protein sequence ID" value="AIX96957.1"/>
    <property type="molecule type" value="Genomic_DNA"/>
</dbReference>
<keyword evidence="2 6" id="KW-0378">Hydrolase</keyword>
<sequence length="79" mass="9072">YDWDVVNEMITAFFFEERIGKHIRPHIFKLAHEIDSEARLFTNEYSILCNDKGTAAYIDLIRGLREAGAPIHGIGIQSH</sequence>
<dbReference type="GO" id="GO:0045493">
    <property type="term" value="P:xylan catabolic process"/>
    <property type="evidence" value="ECO:0007669"/>
    <property type="project" value="UniProtKB-KW"/>
</dbReference>